<dbReference type="PANTHER" id="PTHR36978">
    <property type="entry name" value="P-LOOP CONTAINING NUCLEOTIDE TRIPHOSPHATE HYDROLASE"/>
    <property type="match status" value="1"/>
</dbReference>
<organism evidence="2 3">
    <name type="scientific">Cladophialophora yegresii CBS 114405</name>
    <dbReference type="NCBI Taxonomy" id="1182544"/>
    <lineage>
        <taxon>Eukaryota</taxon>
        <taxon>Fungi</taxon>
        <taxon>Dikarya</taxon>
        <taxon>Ascomycota</taxon>
        <taxon>Pezizomycotina</taxon>
        <taxon>Eurotiomycetes</taxon>
        <taxon>Chaetothyriomycetidae</taxon>
        <taxon>Chaetothyriales</taxon>
        <taxon>Herpotrichiellaceae</taxon>
        <taxon>Cladophialophora</taxon>
    </lineage>
</organism>
<dbReference type="PANTHER" id="PTHR36978:SF4">
    <property type="entry name" value="P-LOOP CONTAINING NUCLEOSIDE TRIPHOSPHATE HYDROLASE PROTEIN"/>
    <property type="match status" value="1"/>
</dbReference>
<evidence type="ECO:0000256" key="1">
    <source>
        <dbReference type="SAM" id="Phobius"/>
    </source>
</evidence>
<dbReference type="Gene3D" id="3.40.50.300">
    <property type="entry name" value="P-loop containing nucleotide triphosphate hydrolases"/>
    <property type="match status" value="1"/>
</dbReference>
<keyword evidence="1" id="KW-1133">Transmembrane helix</keyword>
<sequence length="286" mass="33170">MAPIHIVHTTQAEKIDRRRVLMFPLFPDSTATLGVYQALKILGYRPYHLYELCMVGGDPHWETMIQGMHAHHDKLSSPTCQPPYTKREFDKWFAGYDAVVEVPSYFGTDCLEAYAADPEVKFILTERTARSWARSFNSFCGGIVRAIEQPSLSILRHFSRTLNYFCIMNVDAYNLWSDSTRPGDSRNEEALIRNYERYIRDVKRVIPPERMLVVKLEDGLGWEKICAYLDKEVPKDVPFPRAVNHEDVKDRWLGPVVRDATVRFVLSVSLPVVLGVSVWWRWSRSR</sequence>
<proteinExistence type="predicted"/>
<reference evidence="2 3" key="1">
    <citation type="submission" date="2013-03" db="EMBL/GenBank/DDBJ databases">
        <title>The Genome Sequence of Cladophialophora yegresii CBS 114405.</title>
        <authorList>
            <consortium name="The Broad Institute Genomics Platform"/>
            <person name="Cuomo C."/>
            <person name="de Hoog S."/>
            <person name="Gorbushina A."/>
            <person name="Walker B."/>
            <person name="Young S.K."/>
            <person name="Zeng Q."/>
            <person name="Gargeya S."/>
            <person name="Fitzgerald M."/>
            <person name="Haas B."/>
            <person name="Abouelleil A."/>
            <person name="Allen A.W."/>
            <person name="Alvarado L."/>
            <person name="Arachchi H.M."/>
            <person name="Berlin A.M."/>
            <person name="Chapman S.B."/>
            <person name="Gainer-Dewar J."/>
            <person name="Goldberg J."/>
            <person name="Griggs A."/>
            <person name="Gujja S."/>
            <person name="Hansen M."/>
            <person name="Howarth C."/>
            <person name="Imamovic A."/>
            <person name="Ireland A."/>
            <person name="Larimer J."/>
            <person name="McCowan C."/>
            <person name="Murphy C."/>
            <person name="Pearson M."/>
            <person name="Poon T.W."/>
            <person name="Priest M."/>
            <person name="Roberts A."/>
            <person name="Saif S."/>
            <person name="Shea T."/>
            <person name="Sisk P."/>
            <person name="Sykes S."/>
            <person name="Wortman J."/>
            <person name="Nusbaum C."/>
            <person name="Birren B."/>
        </authorList>
    </citation>
    <scope>NUCLEOTIDE SEQUENCE [LARGE SCALE GENOMIC DNA]</scope>
    <source>
        <strain evidence="2 3">CBS 114405</strain>
    </source>
</reference>
<keyword evidence="1" id="KW-0472">Membrane</keyword>
<dbReference type="InterPro" id="IPR040632">
    <property type="entry name" value="Sulfotransfer_4"/>
</dbReference>
<dbReference type="RefSeq" id="XP_007761960.1">
    <property type="nucleotide sequence ID" value="XM_007763770.1"/>
</dbReference>
<keyword evidence="3" id="KW-1185">Reference proteome</keyword>
<dbReference type="VEuPathDB" id="FungiDB:A1O7_09785"/>
<keyword evidence="1" id="KW-0812">Transmembrane</keyword>
<dbReference type="Pfam" id="PF17784">
    <property type="entry name" value="Sulfotransfer_4"/>
    <property type="match status" value="1"/>
</dbReference>
<dbReference type="eggNOG" id="ENOG502SJAJ">
    <property type="taxonomic scope" value="Eukaryota"/>
</dbReference>
<protein>
    <submittedName>
        <fullName evidence="2">Uncharacterized protein</fullName>
    </submittedName>
</protein>
<comment type="caution">
    <text evidence="2">The sequence shown here is derived from an EMBL/GenBank/DDBJ whole genome shotgun (WGS) entry which is preliminary data.</text>
</comment>
<dbReference type="EMBL" id="AMGW01000007">
    <property type="protein sequence ID" value="EXJ54445.1"/>
    <property type="molecule type" value="Genomic_DNA"/>
</dbReference>
<dbReference type="OrthoDB" id="408152at2759"/>
<dbReference type="STRING" id="1182544.W9VN77"/>
<dbReference type="AlphaFoldDB" id="W9VN77"/>
<feature type="transmembrane region" description="Helical" evidence="1">
    <location>
        <begin position="264"/>
        <end position="282"/>
    </location>
</feature>
<evidence type="ECO:0000313" key="3">
    <source>
        <dbReference type="Proteomes" id="UP000019473"/>
    </source>
</evidence>
<dbReference type="InterPro" id="IPR027417">
    <property type="entry name" value="P-loop_NTPase"/>
</dbReference>
<evidence type="ECO:0000313" key="2">
    <source>
        <dbReference type="EMBL" id="EXJ54445.1"/>
    </source>
</evidence>
<dbReference type="HOGENOM" id="CLU_061199_0_1_1"/>
<gene>
    <name evidence="2" type="ORF">A1O7_09785</name>
</gene>
<name>W9VN77_9EURO</name>
<dbReference type="GeneID" id="19184345"/>
<dbReference type="SUPFAM" id="SSF52540">
    <property type="entry name" value="P-loop containing nucleoside triphosphate hydrolases"/>
    <property type="match status" value="1"/>
</dbReference>
<accession>W9VN77</accession>
<dbReference type="Proteomes" id="UP000019473">
    <property type="component" value="Unassembled WGS sequence"/>
</dbReference>